<reference evidence="1 2" key="1">
    <citation type="submission" date="2015-01" db="EMBL/GenBank/DDBJ databases">
        <title>Evolution of Trichinella species and genotypes.</title>
        <authorList>
            <person name="Korhonen P.K."/>
            <person name="Edoardo P."/>
            <person name="Giuseppe L.R."/>
            <person name="Gasser R.B."/>
        </authorList>
    </citation>
    <scope>NUCLEOTIDE SEQUENCE [LARGE SCALE GENOMIC DNA]</scope>
    <source>
        <strain evidence="1">ISS120</strain>
    </source>
</reference>
<sequence length="60" mass="7108">MLPVQRKRDNETAAKQVYNADFQQEPPNHIEVGLLEQIVKNVEWKKSSSFRYVAKTWSHH</sequence>
<evidence type="ECO:0000313" key="2">
    <source>
        <dbReference type="Proteomes" id="UP000054653"/>
    </source>
</evidence>
<comment type="caution">
    <text evidence="1">The sequence shown here is derived from an EMBL/GenBank/DDBJ whole genome shotgun (WGS) entry which is preliminary data.</text>
</comment>
<keyword evidence="2" id="KW-1185">Reference proteome</keyword>
<gene>
    <name evidence="1" type="ORF">T03_11811</name>
</gene>
<name>A0A0V1CEU5_TRIBR</name>
<protein>
    <submittedName>
        <fullName evidence="1">Uncharacterized protein</fullName>
    </submittedName>
</protein>
<dbReference type="EMBL" id="JYDI01000231">
    <property type="protein sequence ID" value="KRY47744.1"/>
    <property type="molecule type" value="Genomic_DNA"/>
</dbReference>
<dbReference type="Proteomes" id="UP000054653">
    <property type="component" value="Unassembled WGS sequence"/>
</dbReference>
<accession>A0A0V1CEU5</accession>
<proteinExistence type="predicted"/>
<evidence type="ECO:0000313" key="1">
    <source>
        <dbReference type="EMBL" id="KRY47744.1"/>
    </source>
</evidence>
<organism evidence="1 2">
    <name type="scientific">Trichinella britovi</name>
    <name type="common">Parasitic roundworm</name>
    <dbReference type="NCBI Taxonomy" id="45882"/>
    <lineage>
        <taxon>Eukaryota</taxon>
        <taxon>Metazoa</taxon>
        <taxon>Ecdysozoa</taxon>
        <taxon>Nematoda</taxon>
        <taxon>Enoplea</taxon>
        <taxon>Dorylaimia</taxon>
        <taxon>Trichinellida</taxon>
        <taxon>Trichinellidae</taxon>
        <taxon>Trichinella</taxon>
    </lineage>
</organism>
<dbReference type="AlphaFoldDB" id="A0A0V1CEU5"/>